<dbReference type="InParanoid" id="A0A507B8E0"/>
<evidence type="ECO:0000313" key="9">
    <source>
        <dbReference type="Proteomes" id="UP000319257"/>
    </source>
</evidence>
<evidence type="ECO:0000256" key="3">
    <source>
        <dbReference type="ARBA" id="ARBA00022692"/>
    </source>
</evidence>
<evidence type="ECO:0008006" key="10">
    <source>
        <dbReference type="Google" id="ProtNLM"/>
    </source>
</evidence>
<gene>
    <name evidence="8" type="ORF">E0L32_006780</name>
</gene>
<comment type="subcellular location">
    <subcellularLocation>
        <location evidence="1">Membrane</location>
        <topology evidence="1">Multi-pass membrane protein</topology>
    </subcellularLocation>
</comment>
<feature type="transmembrane region" description="Helical" evidence="7">
    <location>
        <begin position="293"/>
        <end position="318"/>
    </location>
</feature>
<feature type="transmembrane region" description="Helical" evidence="7">
    <location>
        <begin position="330"/>
        <end position="349"/>
    </location>
</feature>
<keyword evidence="2" id="KW-0813">Transport</keyword>
<dbReference type="AlphaFoldDB" id="A0A507B8E0"/>
<dbReference type="InterPro" id="IPR036259">
    <property type="entry name" value="MFS_trans_sf"/>
</dbReference>
<keyword evidence="4 7" id="KW-1133">Transmembrane helix</keyword>
<dbReference type="GO" id="GO:0016020">
    <property type="term" value="C:membrane"/>
    <property type="evidence" value="ECO:0007669"/>
    <property type="project" value="UniProtKB-SubCell"/>
</dbReference>
<feature type="transmembrane region" description="Helical" evidence="7">
    <location>
        <begin position="105"/>
        <end position="125"/>
    </location>
</feature>
<dbReference type="PANTHER" id="PTHR43791">
    <property type="entry name" value="PERMEASE-RELATED"/>
    <property type="match status" value="1"/>
</dbReference>
<reference evidence="8 9" key="1">
    <citation type="submission" date="2019-06" db="EMBL/GenBank/DDBJ databases">
        <title>Draft genome sequence of the filamentous fungus Phialemoniopsis curvata isolated from diesel fuel.</title>
        <authorList>
            <person name="Varaljay V.A."/>
            <person name="Lyon W.J."/>
            <person name="Crouch A.L."/>
            <person name="Drake C.E."/>
            <person name="Hollomon J.M."/>
            <person name="Nadeau L.J."/>
            <person name="Nunn H.S."/>
            <person name="Stevenson B.S."/>
            <person name="Bojanowski C.L."/>
            <person name="Crookes-Goodson W.J."/>
        </authorList>
    </citation>
    <scope>NUCLEOTIDE SEQUENCE [LARGE SCALE GENOMIC DNA]</scope>
    <source>
        <strain evidence="8 9">D216</strain>
    </source>
</reference>
<dbReference type="RefSeq" id="XP_030994611.1">
    <property type="nucleotide sequence ID" value="XM_031141450.1"/>
</dbReference>
<dbReference type="GeneID" id="41974227"/>
<dbReference type="Pfam" id="PF07690">
    <property type="entry name" value="MFS_1"/>
    <property type="match status" value="1"/>
</dbReference>
<dbReference type="OrthoDB" id="6730379at2759"/>
<organism evidence="8 9">
    <name type="scientific">Thyridium curvatum</name>
    <dbReference type="NCBI Taxonomy" id="1093900"/>
    <lineage>
        <taxon>Eukaryota</taxon>
        <taxon>Fungi</taxon>
        <taxon>Dikarya</taxon>
        <taxon>Ascomycota</taxon>
        <taxon>Pezizomycotina</taxon>
        <taxon>Sordariomycetes</taxon>
        <taxon>Sordariomycetidae</taxon>
        <taxon>Thyridiales</taxon>
        <taxon>Thyridiaceae</taxon>
        <taxon>Thyridium</taxon>
    </lineage>
</organism>
<feature type="transmembrane region" description="Helical" evidence="7">
    <location>
        <begin position="388"/>
        <end position="409"/>
    </location>
</feature>
<feature type="transmembrane region" description="Helical" evidence="7">
    <location>
        <begin position="416"/>
        <end position="433"/>
    </location>
</feature>
<evidence type="ECO:0000256" key="5">
    <source>
        <dbReference type="ARBA" id="ARBA00023136"/>
    </source>
</evidence>
<dbReference type="Proteomes" id="UP000319257">
    <property type="component" value="Unassembled WGS sequence"/>
</dbReference>
<dbReference type="EMBL" id="SKBQ01000039">
    <property type="protein sequence ID" value="TPX12900.1"/>
    <property type="molecule type" value="Genomic_DNA"/>
</dbReference>
<feature type="transmembrane region" description="Helical" evidence="7">
    <location>
        <begin position="225"/>
        <end position="247"/>
    </location>
</feature>
<feature type="transmembrane region" description="Helical" evidence="7">
    <location>
        <begin position="68"/>
        <end position="93"/>
    </location>
</feature>
<evidence type="ECO:0000256" key="1">
    <source>
        <dbReference type="ARBA" id="ARBA00004141"/>
    </source>
</evidence>
<evidence type="ECO:0000256" key="2">
    <source>
        <dbReference type="ARBA" id="ARBA00022448"/>
    </source>
</evidence>
<dbReference type="SUPFAM" id="SSF103473">
    <property type="entry name" value="MFS general substrate transporter"/>
    <property type="match status" value="1"/>
</dbReference>
<dbReference type="FunFam" id="1.20.1250.20:FF:000064">
    <property type="entry name" value="MFS allantoate transporter"/>
    <property type="match status" value="1"/>
</dbReference>
<evidence type="ECO:0000256" key="6">
    <source>
        <dbReference type="ARBA" id="ARBA00037968"/>
    </source>
</evidence>
<comment type="similarity">
    <text evidence="6">Belongs to the major facilitator superfamily. Allantoate permease family.</text>
</comment>
<evidence type="ECO:0000256" key="7">
    <source>
        <dbReference type="SAM" id="Phobius"/>
    </source>
</evidence>
<feature type="transmembrane region" description="Helical" evidence="7">
    <location>
        <begin position="164"/>
        <end position="185"/>
    </location>
</feature>
<dbReference type="GO" id="GO:0022857">
    <property type="term" value="F:transmembrane transporter activity"/>
    <property type="evidence" value="ECO:0007669"/>
    <property type="project" value="InterPro"/>
</dbReference>
<feature type="transmembrane region" description="Helical" evidence="7">
    <location>
        <begin position="197"/>
        <end position="219"/>
    </location>
</feature>
<keyword evidence="5 7" id="KW-0472">Membrane</keyword>
<comment type="caution">
    <text evidence="8">The sequence shown here is derived from an EMBL/GenBank/DDBJ whole genome shotgun (WGS) entry which is preliminary data.</text>
</comment>
<keyword evidence="3 7" id="KW-0812">Transmembrane</keyword>
<accession>A0A507B8E0</accession>
<name>A0A507B8E0_9PEZI</name>
<dbReference type="InterPro" id="IPR011701">
    <property type="entry name" value="MFS"/>
</dbReference>
<feature type="transmembrane region" description="Helical" evidence="7">
    <location>
        <begin position="132"/>
        <end position="152"/>
    </location>
</feature>
<proteinExistence type="inferred from homology"/>
<evidence type="ECO:0000313" key="8">
    <source>
        <dbReference type="EMBL" id="TPX12900.1"/>
    </source>
</evidence>
<evidence type="ECO:0000256" key="4">
    <source>
        <dbReference type="ARBA" id="ARBA00022989"/>
    </source>
</evidence>
<keyword evidence="9" id="KW-1185">Reference proteome</keyword>
<protein>
    <recommendedName>
        <fullName evidence="10">Major facilitator superfamily (MFS) profile domain-containing protein</fullName>
    </recommendedName>
</protein>
<dbReference type="Gene3D" id="1.20.1250.20">
    <property type="entry name" value="MFS general substrate transporter like domains"/>
    <property type="match status" value="1"/>
</dbReference>
<feature type="transmembrane region" description="Helical" evidence="7">
    <location>
        <begin position="453"/>
        <end position="473"/>
    </location>
</feature>
<sequence length="512" mass="56758">MTADESKTATPAPAAATDTILKGEVLADPGVDISKDKALQLLSRHNDIPFDPDSAEAKRVLRKIDWRIMPMIFAIYLLQLMDKNSLSFAAIMGIRPDTKLTASQYSWLGSIVYFGYLGGEIPAAYLMQRVPIAKYVGSMCMLWGIVVAMHAVCKDFGGLAAVRFLLGMIEVCTAPAAIYITSTWYTKQEQVTRVAIWYSTSGWAQIFGGFFAWCIYQAPRFRWQALFIFYGALTFITGAILFFALAASPTEARWLTEEEKVIALERVRSNKTGTEVWKFNPKQLKETLMDVRFYMIFMLLVLTGLPNGGVTAFGPTIIAGLGFNTEKTTLMSMAPGLGQVIGTFLALAVSKWTNRTVAGVYTLLLACVGVAMMLGIPAENNVARYGGYILMFQFPVSVLFIIAFMTAGVAGSTKKFAFGAVYQVGYAVGNLIGPQTFRGQDAPNYYVAKYTMLGALIITTFVLLSYGLIHLTWNKNRDKRAMQGDQAEHVHYENEEFVDLTDFQLKSFRYPL</sequence>
<feature type="transmembrane region" description="Helical" evidence="7">
    <location>
        <begin position="356"/>
        <end position="376"/>
    </location>
</feature>
<dbReference type="PANTHER" id="PTHR43791:SF36">
    <property type="entry name" value="TRANSPORTER, PUTATIVE (AFU_ORTHOLOGUE AFUA_6G08340)-RELATED"/>
    <property type="match status" value="1"/>
</dbReference>